<organism evidence="3 4">
    <name type="scientific">Ruminococcus flavefaciens</name>
    <dbReference type="NCBI Taxonomy" id="1265"/>
    <lineage>
        <taxon>Bacteria</taxon>
        <taxon>Bacillati</taxon>
        <taxon>Bacillota</taxon>
        <taxon>Clostridia</taxon>
        <taxon>Eubacteriales</taxon>
        <taxon>Oscillospiraceae</taxon>
        <taxon>Ruminococcus</taxon>
    </lineage>
</organism>
<keyword evidence="2" id="KW-0732">Signal</keyword>
<feature type="region of interest" description="Disordered" evidence="1">
    <location>
        <begin position="25"/>
        <end position="67"/>
    </location>
</feature>
<feature type="compositionally biased region" description="Low complexity" evidence="1">
    <location>
        <begin position="36"/>
        <end position="61"/>
    </location>
</feature>
<evidence type="ECO:0008006" key="5">
    <source>
        <dbReference type="Google" id="ProtNLM"/>
    </source>
</evidence>
<dbReference type="Pfam" id="PF01963">
    <property type="entry name" value="TraB_PrgY_gumN"/>
    <property type="match status" value="1"/>
</dbReference>
<feature type="chain" id="PRO_5010194495" description="TraB family protein" evidence="2">
    <location>
        <begin position="24"/>
        <end position="359"/>
    </location>
</feature>
<evidence type="ECO:0000256" key="2">
    <source>
        <dbReference type="SAM" id="SignalP"/>
    </source>
</evidence>
<dbReference type="PANTHER" id="PTHR40590">
    <property type="entry name" value="CYTOPLASMIC PROTEIN-RELATED"/>
    <property type="match status" value="1"/>
</dbReference>
<dbReference type="CDD" id="cd14789">
    <property type="entry name" value="Tiki"/>
    <property type="match status" value="1"/>
</dbReference>
<proteinExistence type="predicted"/>
<sequence>MKTKRVIAAAAAFLCAVGSFSCAKKNTDSKKEQEETTAAVTEVQTTEAAAETETAEPTTEAAKGDETDINDYISTTDIAPAMWKVTDPATGNELYMMGTIHVVTDNTFPLPDYIMDVYKNCDGVAVELNINSLMDDMEQLQDFYNKLVYTDGTTVKDHISEETYEKMKNYLSAKNMYSPMFDTYSAGFWATQVESVSILSIGNIDETGVDARFITMADEDGKKVVDIETIDIQASVITSLSDELSDYMICETIDKADDMKEFTKQFAEMYDAWASGDIDGLDEEDDEDEMPEELEDDYADYMDTILYKRNAGMAEKAEEYLKNGDNYFFMVGGAHFAGDKGVDDILKEKGYIVERVDAA</sequence>
<reference evidence="3 4" key="1">
    <citation type="submission" date="2016-10" db="EMBL/GenBank/DDBJ databases">
        <authorList>
            <person name="de Groot N.N."/>
        </authorList>
    </citation>
    <scope>NUCLEOTIDE SEQUENCE [LARGE SCALE GENOMIC DNA]</scope>
    <source>
        <strain evidence="3 4">YAD2003</strain>
    </source>
</reference>
<dbReference type="Proteomes" id="UP000183190">
    <property type="component" value="Unassembled WGS sequence"/>
</dbReference>
<dbReference type="PROSITE" id="PS51257">
    <property type="entry name" value="PROKAR_LIPOPROTEIN"/>
    <property type="match status" value="1"/>
</dbReference>
<evidence type="ECO:0000313" key="4">
    <source>
        <dbReference type="Proteomes" id="UP000183190"/>
    </source>
</evidence>
<dbReference type="AlphaFoldDB" id="A0A1H6I700"/>
<dbReference type="PANTHER" id="PTHR40590:SF1">
    <property type="entry name" value="CYTOPLASMIC PROTEIN"/>
    <property type="match status" value="1"/>
</dbReference>
<dbReference type="EMBL" id="FNWV01000001">
    <property type="protein sequence ID" value="SEH42167.1"/>
    <property type="molecule type" value="Genomic_DNA"/>
</dbReference>
<accession>A0A1H6I700</accession>
<dbReference type="InterPro" id="IPR047111">
    <property type="entry name" value="YbaP-like"/>
</dbReference>
<feature type="signal peptide" evidence="2">
    <location>
        <begin position="1"/>
        <end position="23"/>
    </location>
</feature>
<evidence type="ECO:0000313" key="3">
    <source>
        <dbReference type="EMBL" id="SEH42167.1"/>
    </source>
</evidence>
<gene>
    <name evidence="3" type="ORF">SAMN02910265_00579</name>
</gene>
<protein>
    <recommendedName>
        <fullName evidence="5">TraB family protein</fullName>
    </recommendedName>
</protein>
<evidence type="ECO:0000256" key="1">
    <source>
        <dbReference type="SAM" id="MobiDB-lite"/>
    </source>
</evidence>
<dbReference type="RefSeq" id="WP_074714377.1">
    <property type="nucleotide sequence ID" value="NZ_FNWV01000001.1"/>
</dbReference>
<dbReference type="InterPro" id="IPR002816">
    <property type="entry name" value="TraB/PrgY/GumN_fam"/>
</dbReference>
<feature type="compositionally biased region" description="Basic and acidic residues" evidence="1">
    <location>
        <begin position="25"/>
        <end position="34"/>
    </location>
</feature>
<name>A0A1H6I700_RUMFL</name>